<evidence type="ECO:0000256" key="4">
    <source>
        <dbReference type="SAM" id="MobiDB-lite"/>
    </source>
</evidence>
<name>A0A0J9ST42_PLAV1</name>
<dbReference type="Proteomes" id="UP000053327">
    <property type="component" value="Unassembled WGS sequence"/>
</dbReference>
<accession>A0A0J9ST42</accession>
<sequence length="662" mass="77803">MNMLVNSRGGIKSLPQVRATISRYRQKVLKFRQQAQFSLFSTEQRKPAENDVTGGGNTGGGNTGSGNTGGGNTGFIQLYHELVKTNKIERDPFQYKLVLILQALENNLNGFHHHVEKKLARGEVPRKKFLSSFFGMKKNAQGRSKEGSNQLAEEAEAAQEVEDEQAVENYQNDDNFFIYDEETNTKERQKRLHYSSIESEQYYLRGMDSPIDEKNIKYIRGLYVYGSVGRGKTYFLNLLFERIKLGKLKIHYHNFMQEVHKSFHEEKMNNSEDAIRSISIKMSKKYKLIFIDEFQVVHISDAMLIKSLFNHLFYRGTVLLFSSNRNPKHLYHNGLNRERFIPFIKLLYKFNYIFEIDNYHDFRLRNNHVDNHIYSIPTKKFEEIKKMCNEMYCQVSKKDMNHVRQVEKYDKEIAVSDFKTCVIPYSLNEYAIFSFQEICGKNISIDEFNAISKASHTLFIYDIEKMNEESKGNEMRRFILLIDILYEKNTKVFFFSDVPIFQIFQTSSIISHFHTLMEEMKKKYSSFSSFKNDASLCLKSGSFNRELFAKMVSHFGMDQEIGIKLFDAINFNINKEYIPMEYLRHVLAFHITNYEVDVKKHLKYLEDRDVHLEPIPYLLFDENEIDTSQENAFASMRTLSRMKHMSTVSYLEKHKKIYDSSA</sequence>
<dbReference type="SUPFAM" id="SSF52540">
    <property type="entry name" value="P-loop containing nucleoside triphosphate hydrolases"/>
    <property type="match status" value="1"/>
</dbReference>
<comment type="similarity">
    <text evidence="1">Belongs to the AFG1 ATPase family.</text>
</comment>
<dbReference type="PANTHER" id="PTHR12169">
    <property type="entry name" value="ATPASE N2B"/>
    <property type="match status" value="1"/>
</dbReference>
<dbReference type="GO" id="GO:0005524">
    <property type="term" value="F:ATP binding"/>
    <property type="evidence" value="ECO:0007669"/>
    <property type="project" value="UniProtKB-KW"/>
</dbReference>
<reference evidence="5 6" key="1">
    <citation type="submission" date="2011-08" db="EMBL/GenBank/DDBJ databases">
        <title>The Genome Sequence of Plasmodium vivax Brazil I.</title>
        <authorList>
            <consortium name="The Broad Institute Genome Sequencing Platform"/>
            <consortium name="The Broad Institute Genome Sequencing Center for Infectious Disease"/>
            <person name="Neafsey D."/>
            <person name="Carlton J."/>
            <person name="Barnwell J."/>
            <person name="Collins W."/>
            <person name="Escalante A."/>
            <person name="Mullikin J."/>
            <person name="Saul A."/>
            <person name="Guigo R."/>
            <person name="Camara F."/>
            <person name="Young S.K."/>
            <person name="Zeng Q."/>
            <person name="Gargeya S."/>
            <person name="Fitzgerald M."/>
            <person name="Haas B."/>
            <person name="Abouelleil A."/>
            <person name="Alvarado L."/>
            <person name="Arachchi H.M."/>
            <person name="Berlin A."/>
            <person name="Brown A."/>
            <person name="Chapman S.B."/>
            <person name="Chen Z."/>
            <person name="Dunbar C."/>
            <person name="Freedman E."/>
            <person name="Gearin G."/>
            <person name="Gellesch M."/>
            <person name="Goldberg J."/>
            <person name="Griggs A."/>
            <person name="Gujja S."/>
            <person name="Heiman D."/>
            <person name="Howarth C."/>
            <person name="Larson L."/>
            <person name="Lui A."/>
            <person name="MacDonald P.J.P."/>
            <person name="Montmayeur A."/>
            <person name="Murphy C."/>
            <person name="Neiman D."/>
            <person name="Pearson M."/>
            <person name="Priest M."/>
            <person name="Roberts A."/>
            <person name="Saif S."/>
            <person name="Shea T."/>
            <person name="Shenoy N."/>
            <person name="Sisk P."/>
            <person name="Stolte C."/>
            <person name="Sykes S."/>
            <person name="Wortman J."/>
            <person name="Nusbaum C."/>
            <person name="Birren B."/>
        </authorList>
    </citation>
    <scope>NUCLEOTIDE SEQUENCE [LARGE SCALE GENOMIC DNA]</scope>
    <source>
        <strain evidence="5 6">Brazil I</strain>
    </source>
</reference>
<evidence type="ECO:0000313" key="6">
    <source>
        <dbReference type="Proteomes" id="UP000053327"/>
    </source>
</evidence>
<feature type="compositionally biased region" description="Gly residues" evidence="4">
    <location>
        <begin position="53"/>
        <end position="69"/>
    </location>
</feature>
<gene>
    <name evidence="5" type="ORF">PVBG_01764</name>
</gene>
<dbReference type="InterPro" id="IPR027417">
    <property type="entry name" value="P-loop_NTPase"/>
</dbReference>
<dbReference type="NCBIfam" id="NF040713">
    <property type="entry name" value="ZapE"/>
    <property type="match status" value="1"/>
</dbReference>
<evidence type="ECO:0000256" key="3">
    <source>
        <dbReference type="ARBA" id="ARBA00022840"/>
    </source>
</evidence>
<dbReference type="AlphaFoldDB" id="A0A0J9ST42"/>
<proteinExistence type="inferred from homology"/>
<dbReference type="GO" id="GO:0005739">
    <property type="term" value="C:mitochondrion"/>
    <property type="evidence" value="ECO:0007669"/>
    <property type="project" value="TreeGrafter"/>
</dbReference>
<dbReference type="EMBL" id="KQ234824">
    <property type="protein sequence ID" value="KMZ86240.1"/>
    <property type="molecule type" value="Genomic_DNA"/>
</dbReference>
<evidence type="ECO:0000313" key="5">
    <source>
        <dbReference type="EMBL" id="KMZ86240.1"/>
    </source>
</evidence>
<keyword evidence="2" id="KW-0547">Nucleotide-binding</keyword>
<dbReference type="InterPro" id="IPR005654">
    <property type="entry name" value="ATPase_AFG1-like"/>
</dbReference>
<evidence type="ECO:0000256" key="1">
    <source>
        <dbReference type="ARBA" id="ARBA00010322"/>
    </source>
</evidence>
<evidence type="ECO:0008006" key="7">
    <source>
        <dbReference type="Google" id="ProtNLM"/>
    </source>
</evidence>
<dbReference type="PANTHER" id="PTHR12169:SF6">
    <property type="entry name" value="AFG1-LIKE ATPASE"/>
    <property type="match status" value="1"/>
</dbReference>
<protein>
    <recommendedName>
        <fullName evidence="7">Nucleotide binding protein</fullName>
    </recommendedName>
</protein>
<dbReference type="GO" id="GO:0016887">
    <property type="term" value="F:ATP hydrolysis activity"/>
    <property type="evidence" value="ECO:0007669"/>
    <property type="project" value="InterPro"/>
</dbReference>
<organism evidence="5 6">
    <name type="scientific">Plasmodium vivax (strain Brazil I)</name>
    <dbReference type="NCBI Taxonomy" id="1033975"/>
    <lineage>
        <taxon>Eukaryota</taxon>
        <taxon>Sar</taxon>
        <taxon>Alveolata</taxon>
        <taxon>Apicomplexa</taxon>
        <taxon>Aconoidasida</taxon>
        <taxon>Haemosporida</taxon>
        <taxon>Plasmodiidae</taxon>
        <taxon>Plasmodium</taxon>
        <taxon>Plasmodium (Plasmodium)</taxon>
    </lineage>
</organism>
<dbReference type="OrthoDB" id="548867at2759"/>
<evidence type="ECO:0000256" key="2">
    <source>
        <dbReference type="ARBA" id="ARBA00022741"/>
    </source>
</evidence>
<dbReference type="Gene3D" id="3.40.50.300">
    <property type="entry name" value="P-loop containing nucleotide triphosphate hydrolases"/>
    <property type="match status" value="1"/>
</dbReference>
<keyword evidence="3" id="KW-0067">ATP-binding</keyword>
<feature type="region of interest" description="Disordered" evidence="4">
    <location>
        <begin position="40"/>
        <end position="69"/>
    </location>
</feature>
<dbReference type="Pfam" id="PF03969">
    <property type="entry name" value="AFG1_ATPase"/>
    <property type="match status" value="1"/>
</dbReference>